<comment type="similarity">
    <text evidence="1">Belongs to the carnitine/choline acetyltransferase family.</text>
</comment>
<name>A0A4Y1ZRD2_ARAVE</name>
<feature type="active site" description="Proton acceptor" evidence="4">
    <location>
        <position position="1"/>
    </location>
</feature>
<dbReference type="Pfam" id="PF00755">
    <property type="entry name" value="Carn_acyltransf"/>
    <property type="match status" value="1"/>
</dbReference>
<accession>A0A4Y1ZRD2</accession>
<dbReference type="InterPro" id="IPR023213">
    <property type="entry name" value="CAT-like_dom_sf"/>
</dbReference>
<evidence type="ECO:0000256" key="3">
    <source>
        <dbReference type="ARBA" id="ARBA00023315"/>
    </source>
</evidence>
<dbReference type="OrthoDB" id="240216at2759"/>
<feature type="non-terminal residue" evidence="7">
    <location>
        <position position="137"/>
    </location>
</feature>
<evidence type="ECO:0000313" key="8">
    <source>
        <dbReference type="Proteomes" id="UP000499080"/>
    </source>
</evidence>
<dbReference type="PANTHER" id="PTHR22589">
    <property type="entry name" value="CARNITINE O-ACYLTRANSFERASE"/>
    <property type="match status" value="1"/>
</dbReference>
<dbReference type="Proteomes" id="UP000499080">
    <property type="component" value="Unassembled WGS sequence"/>
</dbReference>
<protein>
    <submittedName>
        <fullName evidence="7">Peroxisomal carnitine O-octanoyltransferase</fullName>
    </submittedName>
</protein>
<dbReference type="PANTHER" id="PTHR22589:SF67">
    <property type="entry name" value="PEROXISOMAL CARNITINE O-OCTANOYLTRANSFERASE"/>
    <property type="match status" value="1"/>
</dbReference>
<evidence type="ECO:0000256" key="1">
    <source>
        <dbReference type="ARBA" id="ARBA00005232"/>
    </source>
</evidence>
<evidence type="ECO:0000259" key="5">
    <source>
        <dbReference type="Pfam" id="PF00755"/>
    </source>
</evidence>
<evidence type="ECO:0000256" key="2">
    <source>
        <dbReference type="ARBA" id="ARBA00022679"/>
    </source>
</evidence>
<dbReference type="Gene3D" id="3.30.559.10">
    <property type="entry name" value="Chloramphenicol acetyltransferase-like domain"/>
    <property type="match status" value="1"/>
</dbReference>
<sequence>HSPFDGLVPVVANHFVYSSLDECQGVWKGSKIVGRDLLPPRRLDFYLDDYIKVAIEESKKIYQTNIADCEIEVGCFTHYGKAFLKPHNFHPETYAQFALQLAYYTMHGRPAPTYVTAATRQFYHGRTETMRSCFPEV</sequence>
<dbReference type="SUPFAM" id="SSF52777">
    <property type="entry name" value="CoA-dependent acyltransferases"/>
    <property type="match status" value="2"/>
</dbReference>
<organism evidence="7 8">
    <name type="scientific">Araneus ventricosus</name>
    <name type="common">Orbweaver spider</name>
    <name type="synonym">Epeira ventricosa</name>
    <dbReference type="NCBI Taxonomy" id="182803"/>
    <lineage>
        <taxon>Eukaryota</taxon>
        <taxon>Metazoa</taxon>
        <taxon>Ecdysozoa</taxon>
        <taxon>Arthropoda</taxon>
        <taxon>Chelicerata</taxon>
        <taxon>Arachnida</taxon>
        <taxon>Araneae</taxon>
        <taxon>Araneomorphae</taxon>
        <taxon>Entelegynae</taxon>
        <taxon>Araneoidea</taxon>
        <taxon>Araneidae</taxon>
        <taxon>Araneus</taxon>
    </lineage>
</organism>
<dbReference type="AlphaFoldDB" id="A0A4Y1ZRD2"/>
<dbReference type="GO" id="GO:0005777">
    <property type="term" value="C:peroxisome"/>
    <property type="evidence" value="ECO:0007669"/>
    <property type="project" value="TreeGrafter"/>
</dbReference>
<keyword evidence="8" id="KW-1185">Reference proteome</keyword>
<dbReference type="EMBL" id="BGPR01077096">
    <property type="protein sequence ID" value="GBL64057.1"/>
    <property type="molecule type" value="Genomic_DNA"/>
</dbReference>
<evidence type="ECO:0000313" key="6">
    <source>
        <dbReference type="EMBL" id="GBL64038.1"/>
    </source>
</evidence>
<feature type="non-terminal residue" evidence="7">
    <location>
        <position position="1"/>
    </location>
</feature>
<dbReference type="InterPro" id="IPR039551">
    <property type="entry name" value="Cho/carn_acyl_trans"/>
</dbReference>
<dbReference type="Gene3D" id="3.30.559.70">
    <property type="entry name" value="Choline/Carnitine o-acyltransferase, domain 2"/>
    <property type="match status" value="1"/>
</dbReference>
<gene>
    <name evidence="7" type="primary">CROT_4</name>
    <name evidence="6" type="synonym">CROT_3</name>
    <name evidence="6" type="ORF">AVEN_195821_1</name>
    <name evidence="7" type="ORF">AVEN_82686_1</name>
</gene>
<dbReference type="EMBL" id="BGPR01077092">
    <property type="protein sequence ID" value="GBL64038.1"/>
    <property type="molecule type" value="Genomic_DNA"/>
</dbReference>
<dbReference type="GO" id="GO:0008458">
    <property type="term" value="F:carnitine O-octanoyltransferase activity"/>
    <property type="evidence" value="ECO:0007669"/>
    <property type="project" value="TreeGrafter"/>
</dbReference>
<proteinExistence type="inferred from homology"/>
<keyword evidence="2 7" id="KW-0808">Transferase</keyword>
<evidence type="ECO:0000256" key="4">
    <source>
        <dbReference type="PIRSR" id="PIRSR600542-1"/>
    </source>
</evidence>
<keyword evidence="3" id="KW-0012">Acyltransferase</keyword>
<dbReference type="InterPro" id="IPR042231">
    <property type="entry name" value="Cho/carn_acyl_trans_2"/>
</dbReference>
<dbReference type="InterPro" id="IPR000542">
    <property type="entry name" value="Carn_acyl_trans"/>
</dbReference>
<feature type="domain" description="Choline/carnitine acyltransferase" evidence="5">
    <location>
        <begin position="1"/>
        <end position="136"/>
    </location>
</feature>
<reference evidence="7 8" key="1">
    <citation type="journal article" date="2019" name="Sci. Rep.">
        <title>Orb-weaving spider Araneus ventricosus genome elucidates the spidroin gene catalogue.</title>
        <authorList>
            <person name="Kono N."/>
            <person name="Nakamura H."/>
            <person name="Ohtoshi R."/>
            <person name="Moran D.A.P."/>
            <person name="Shinohara A."/>
            <person name="Yoshida Y."/>
            <person name="Fujiwara M."/>
            <person name="Mori M."/>
            <person name="Tomita M."/>
            <person name="Arakawa K."/>
        </authorList>
    </citation>
    <scope>NUCLEOTIDE SEQUENCE [LARGE SCALE GENOMIC DNA]</scope>
</reference>
<evidence type="ECO:0000313" key="7">
    <source>
        <dbReference type="EMBL" id="GBL64057.1"/>
    </source>
</evidence>
<comment type="caution">
    <text evidence="7">The sequence shown here is derived from an EMBL/GenBank/DDBJ whole genome shotgun (WGS) entry which is preliminary data.</text>
</comment>